<reference evidence="2" key="1">
    <citation type="journal article" date="2023" name="G3 (Bethesda)">
        <title>A reference genome for the long-term kleptoplast-retaining sea slug Elysia crispata morphotype clarki.</title>
        <authorList>
            <person name="Eastman K.E."/>
            <person name="Pendleton A.L."/>
            <person name="Shaikh M.A."/>
            <person name="Suttiyut T."/>
            <person name="Ogas R."/>
            <person name="Tomko P."/>
            <person name="Gavelis G."/>
            <person name="Widhalm J.R."/>
            <person name="Wisecaver J.H."/>
        </authorList>
    </citation>
    <scope>NUCLEOTIDE SEQUENCE</scope>
    <source>
        <strain evidence="2">ECLA1</strain>
    </source>
</reference>
<evidence type="ECO:0008006" key="4">
    <source>
        <dbReference type="Google" id="ProtNLM"/>
    </source>
</evidence>
<gene>
    <name evidence="2" type="ORF">RRG08_035386</name>
</gene>
<evidence type="ECO:0000256" key="1">
    <source>
        <dbReference type="SAM" id="MobiDB-lite"/>
    </source>
</evidence>
<dbReference type="EMBL" id="JAWDGP010006989">
    <property type="protein sequence ID" value="KAK3731716.1"/>
    <property type="molecule type" value="Genomic_DNA"/>
</dbReference>
<proteinExistence type="predicted"/>
<keyword evidence="3" id="KW-1185">Reference proteome</keyword>
<accession>A0AAE0Y3D2</accession>
<feature type="region of interest" description="Disordered" evidence="1">
    <location>
        <begin position="149"/>
        <end position="211"/>
    </location>
</feature>
<organism evidence="2 3">
    <name type="scientific">Elysia crispata</name>
    <name type="common">lettuce slug</name>
    <dbReference type="NCBI Taxonomy" id="231223"/>
    <lineage>
        <taxon>Eukaryota</taxon>
        <taxon>Metazoa</taxon>
        <taxon>Spiralia</taxon>
        <taxon>Lophotrochozoa</taxon>
        <taxon>Mollusca</taxon>
        <taxon>Gastropoda</taxon>
        <taxon>Heterobranchia</taxon>
        <taxon>Euthyneura</taxon>
        <taxon>Panpulmonata</taxon>
        <taxon>Sacoglossa</taxon>
        <taxon>Placobranchoidea</taxon>
        <taxon>Plakobranchidae</taxon>
        <taxon>Elysia</taxon>
    </lineage>
</organism>
<protein>
    <recommendedName>
        <fullName evidence="4">M-phase-specific PLK1-interacting protein</fullName>
    </recommendedName>
</protein>
<evidence type="ECO:0000313" key="3">
    <source>
        <dbReference type="Proteomes" id="UP001283361"/>
    </source>
</evidence>
<evidence type="ECO:0000313" key="2">
    <source>
        <dbReference type="EMBL" id="KAK3731716.1"/>
    </source>
</evidence>
<feature type="region of interest" description="Disordered" evidence="1">
    <location>
        <begin position="1"/>
        <end position="115"/>
    </location>
</feature>
<comment type="caution">
    <text evidence="2">The sequence shown here is derived from an EMBL/GenBank/DDBJ whole genome shotgun (WGS) entry which is preliminary data.</text>
</comment>
<name>A0AAE0Y3D2_9GAST</name>
<dbReference type="AlphaFoldDB" id="A0AAE0Y3D2"/>
<dbReference type="InterPro" id="IPR028265">
    <property type="entry name" value="TTDN1/SICKLE"/>
</dbReference>
<dbReference type="Proteomes" id="UP001283361">
    <property type="component" value="Unassembled WGS sequence"/>
</dbReference>
<dbReference type="Pfam" id="PF15502">
    <property type="entry name" value="MPLKIP"/>
    <property type="match status" value="1"/>
</dbReference>
<sequence length="233" mass="25812">MPSWGAPARGAHIGKPNLPQSPQNYPLPPSDTRFDNRNKLQRHSPYPNISQSQSRHGDDGSGALFPTPEQSHNTAKPNFSSDNPFVSQTRFSADNPFQNTQDSLKGSRSPLHRDISSPIHQRIPRPAFNPSPLMRTPGVRGPNQPRFSPGTPSLNFHTPPSRFQSPSPRYQTPPNHFQSGSARGFHSARRGFGNRNGSFSNPGGSDDIKKYVNPSMLEDPWKDLPATPMLQTY</sequence>
<feature type="compositionally biased region" description="Polar residues" evidence="1">
    <location>
        <begin position="150"/>
        <end position="181"/>
    </location>
</feature>
<feature type="compositionally biased region" description="Polar residues" evidence="1">
    <location>
        <begin position="68"/>
        <end position="106"/>
    </location>
</feature>